<evidence type="ECO:0000313" key="3">
    <source>
        <dbReference type="Proteomes" id="UP000273405"/>
    </source>
</evidence>
<evidence type="ECO:0000256" key="1">
    <source>
        <dbReference type="SAM" id="MobiDB-lite"/>
    </source>
</evidence>
<keyword evidence="3" id="KW-1185">Reference proteome</keyword>
<feature type="region of interest" description="Disordered" evidence="1">
    <location>
        <begin position="1"/>
        <end position="21"/>
    </location>
</feature>
<reference evidence="3" key="1">
    <citation type="submission" date="2018-09" db="EMBL/GenBank/DDBJ databases">
        <authorList>
            <person name="Livingstone P.G."/>
            <person name="Whitworth D.E."/>
        </authorList>
    </citation>
    <scope>NUCLEOTIDE SEQUENCE [LARGE SCALE GENOMIC DNA]</scope>
    <source>
        <strain evidence="3">CA040B</strain>
    </source>
</reference>
<protein>
    <submittedName>
        <fullName evidence="2">DUF3396 domain-containing protein</fullName>
    </submittedName>
</protein>
<gene>
    <name evidence="2" type="ORF">D7X12_10395</name>
</gene>
<dbReference type="Proteomes" id="UP000273405">
    <property type="component" value="Unassembled WGS sequence"/>
</dbReference>
<sequence>MPQASRTRSSASTISNSLASRKAKTIRSALPKCSNSSRTTNVLVEIAVRPSSHPSWGSAVNRHPPLEPPGKGIPSIQPVVRIEFYMPHDHRELAAHIPRTLDSYLQAVGSDPGGLTTSWDAEGDPFPLTPETWDEIRTRLGESPGDEFMEDLAEDSLWFRTLTKRQFDTHAFLTGAPSEADGYAFSYRARLPWRHPEVMALSTLSVTVPVRFLEERGPDTLRELALALAAPLPFSTGHAGLSFAYSRGLWRALPRIKEELFQHPGWGVPRAGSTMGQGAQVDGVHWLNFLGPPVLEAMGGPRTLRSRLNSPDTTVLELTEGRALVTLGFAPLPGDLKAGQSLPAYRELAKVLEPWMLKFSAFHTWDGFTEEEARRWWRRFLD</sequence>
<dbReference type="InterPro" id="IPR021815">
    <property type="entry name" value="TsiV"/>
</dbReference>
<organism evidence="2 3">
    <name type="scientific">Corallococcus sicarius</name>
    <dbReference type="NCBI Taxonomy" id="2316726"/>
    <lineage>
        <taxon>Bacteria</taxon>
        <taxon>Pseudomonadati</taxon>
        <taxon>Myxococcota</taxon>
        <taxon>Myxococcia</taxon>
        <taxon>Myxococcales</taxon>
        <taxon>Cystobacterineae</taxon>
        <taxon>Myxococcaceae</taxon>
        <taxon>Corallococcus</taxon>
    </lineage>
</organism>
<name>A0A3A8NYI2_9BACT</name>
<evidence type="ECO:0000313" key="2">
    <source>
        <dbReference type="EMBL" id="RKH44544.1"/>
    </source>
</evidence>
<feature type="compositionally biased region" description="Low complexity" evidence="1">
    <location>
        <begin position="1"/>
        <end position="20"/>
    </location>
</feature>
<accession>A0A3A8NYI2</accession>
<comment type="caution">
    <text evidence="2">The sequence shown here is derived from an EMBL/GenBank/DDBJ whole genome shotgun (WGS) entry which is preliminary data.</text>
</comment>
<dbReference type="AlphaFoldDB" id="A0A3A8NYI2"/>
<dbReference type="Pfam" id="PF11876">
    <property type="entry name" value="TsiV"/>
    <property type="match status" value="1"/>
</dbReference>
<feature type="region of interest" description="Disordered" evidence="1">
    <location>
        <begin position="54"/>
        <end position="73"/>
    </location>
</feature>
<proteinExistence type="predicted"/>
<dbReference type="EMBL" id="RAWG01000048">
    <property type="protein sequence ID" value="RKH44544.1"/>
    <property type="molecule type" value="Genomic_DNA"/>
</dbReference>